<organism evidence="4 5">
    <name type="scientific">Pyricularia oryzae</name>
    <name type="common">Rice blast fungus</name>
    <name type="synonym">Magnaporthe oryzae</name>
    <dbReference type="NCBI Taxonomy" id="318829"/>
    <lineage>
        <taxon>Eukaryota</taxon>
        <taxon>Fungi</taxon>
        <taxon>Dikarya</taxon>
        <taxon>Ascomycota</taxon>
        <taxon>Pezizomycotina</taxon>
        <taxon>Sordariomycetes</taxon>
        <taxon>Sordariomycetidae</taxon>
        <taxon>Magnaporthales</taxon>
        <taxon>Pyriculariaceae</taxon>
        <taxon>Pyricularia</taxon>
    </lineage>
</organism>
<reference evidence="4 5" key="1">
    <citation type="journal article" date="2019" name="Mol. Biol. Evol.">
        <title>Blast fungal genomes show frequent chromosomal changes, gene gains and losses, and effector gene turnover.</title>
        <authorList>
            <person name="Gomez Luciano L.B."/>
            <person name="Jason Tsai I."/>
            <person name="Chuma I."/>
            <person name="Tosa Y."/>
            <person name="Chen Y.H."/>
            <person name="Li J.Y."/>
            <person name="Li M.Y."/>
            <person name="Jade Lu M.Y."/>
            <person name="Nakayashiki H."/>
            <person name="Li W.H."/>
        </authorList>
    </citation>
    <scope>NUCLEOTIDE SEQUENCE [LARGE SCALE GENOMIC DNA]</scope>
    <source>
        <strain evidence="4">MZ5-1-6</strain>
    </source>
</reference>
<dbReference type="Pfam" id="PF01636">
    <property type="entry name" value="APH"/>
    <property type="match status" value="1"/>
</dbReference>
<dbReference type="InterPro" id="IPR011009">
    <property type="entry name" value="Kinase-like_dom_sf"/>
</dbReference>
<dbReference type="EMBL" id="CP034210">
    <property type="protein sequence ID" value="QBZ65650.1"/>
    <property type="molecule type" value="Genomic_DNA"/>
</dbReference>
<name>A0A4P7NTB9_PYROR</name>
<dbReference type="AlphaFoldDB" id="A0A4P7NTB9"/>
<protein>
    <recommendedName>
        <fullName evidence="3">HTH CENPB-type domain-containing protein</fullName>
    </recommendedName>
</protein>
<dbReference type="Proteomes" id="UP000294847">
    <property type="component" value="Chromosome 7"/>
</dbReference>
<feature type="region of interest" description="Disordered" evidence="2">
    <location>
        <begin position="201"/>
        <end position="247"/>
    </location>
</feature>
<feature type="domain" description="HTH CENPB-type" evidence="3">
    <location>
        <begin position="1"/>
        <end position="61"/>
    </location>
</feature>
<dbReference type="InterPro" id="IPR002575">
    <property type="entry name" value="Aminoglycoside_PTrfase"/>
</dbReference>
<feature type="compositionally biased region" description="Polar residues" evidence="2">
    <location>
        <begin position="204"/>
        <end position="233"/>
    </location>
</feature>
<sequence>MTRWKLFEEQEDVVSTWAWRSPDGGLTITTKVMHDFAEALYRPGVHWPERFMKRNPELKRQTLSSPTSSLSDWCEPAARGAATGEPFIGRLNGEATVHPSIFQWTGGKLGAVEELHAWLLQNKEDFPDRFTQGDLAGRNIIVCNGCVAAMIDWQTSGWNPEYWEYCWAIRGLDTRPAEWDTLGQHPHPFVNITLKIDTIHQPYSPGTRSPTMPSTRQPSGSRHSKLNSQNPKNQDPKKQDKGKAKVEAESELWTQSLVVYMFHGEPDIWNNRHVLVQLESAQNPHFHQTVHVLRVVDEIDNDKDKAADGKKKGSKQKKPKAEPTGERAWKIDRCDRQVDWTESKFYMGHLDSGLVYVNSRHEKQVADVLASQPVPDPGFTDQGSQIWLMGAMHKLVKSGLQTQDWYNWWEAEFLNFLMVESTDEVP</sequence>
<dbReference type="Gene3D" id="3.90.1200.10">
    <property type="match status" value="1"/>
</dbReference>
<proteinExistence type="predicted"/>
<accession>A0A4P7NTB9</accession>
<feature type="compositionally biased region" description="Basic and acidic residues" evidence="2">
    <location>
        <begin position="234"/>
        <end position="247"/>
    </location>
</feature>
<evidence type="ECO:0000313" key="4">
    <source>
        <dbReference type="EMBL" id="QBZ65650.1"/>
    </source>
</evidence>
<dbReference type="PROSITE" id="PS51253">
    <property type="entry name" value="HTH_CENPB"/>
    <property type="match status" value="1"/>
</dbReference>
<gene>
    <name evidence="4" type="ORF">PoMZ_12613</name>
</gene>
<dbReference type="GO" id="GO:0003677">
    <property type="term" value="F:DNA binding"/>
    <property type="evidence" value="ECO:0007669"/>
    <property type="project" value="UniProtKB-KW"/>
</dbReference>
<keyword evidence="1" id="KW-0238">DNA-binding</keyword>
<dbReference type="InterPro" id="IPR006600">
    <property type="entry name" value="HTH_CenpB_DNA-bd_dom"/>
</dbReference>
<dbReference type="SUPFAM" id="SSF56112">
    <property type="entry name" value="Protein kinase-like (PK-like)"/>
    <property type="match status" value="1"/>
</dbReference>
<evidence type="ECO:0000256" key="1">
    <source>
        <dbReference type="ARBA" id="ARBA00023125"/>
    </source>
</evidence>
<evidence type="ECO:0000313" key="5">
    <source>
        <dbReference type="Proteomes" id="UP000294847"/>
    </source>
</evidence>
<evidence type="ECO:0000256" key="2">
    <source>
        <dbReference type="SAM" id="MobiDB-lite"/>
    </source>
</evidence>
<evidence type="ECO:0000259" key="3">
    <source>
        <dbReference type="PROSITE" id="PS51253"/>
    </source>
</evidence>
<feature type="region of interest" description="Disordered" evidence="2">
    <location>
        <begin position="303"/>
        <end position="326"/>
    </location>
</feature>